<gene>
    <name evidence="1" type="ORF">IWQ57_006576</name>
</gene>
<accession>A0ACC1JJN4</accession>
<organism evidence="1 2">
    <name type="scientific">Coemansia nantahalensis</name>
    <dbReference type="NCBI Taxonomy" id="2789366"/>
    <lineage>
        <taxon>Eukaryota</taxon>
        <taxon>Fungi</taxon>
        <taxon>Fungi incertae sedis</taxon>
        <taxon>Zoopagomycota</taxon>
        <taxon>Kickxellomycotina</taxon>
        <taxon>Kickxellomycetes</taxon>
        <taxon>Kickxellales</taxon>
        <taxon>Kickxellaceae</taxon>
        <taxon>Coemansia</taxon>
    </lineage>
</organism>
<evidence type="ECO:0000313" key="2">
    <source>
        <dbReference type="Proteomes" id="UP001140234"/>
    </source>
</evidence>
<feature type="non-terminal residue" evidence="1">
    <location>
        <position position="1"/>
    </location>
</feature>
<dbReference type="Proteomes" id="UP001140234">
    <property type="component" value="Unassembled WGS sequence"/>
</dbReference>
<comment type="caution">
    <text evidence="1">The sequence shown here is derived from an EMBL/GenBank/DDBJ whole genome shotgun (WGS) entry which is preliminary data.</text>
</comment>
<evidence type="ECO:0000313" key="1">
    <source>
        <dbReference type="EMBL" id="KAJ2759354.1"/>
    </source>
</evidence>
<name>A0ACC1JJN4_9FUNG</name>
<reference evidence="1" key="1">
    <citation type="submission" date="2022-07" db="EMBL/GenBank/DDBJ databases">
        <title>Phylogenomic reconstructions and comparative analyses of Kickxellomycotina fungi.</title>
        <authorList>
            <person name="Reynolds N.K."/>
            <person name="Stajich J.E."/>
            <person name="Barry K."/>
            <person name="Grigoriev I.V."/>
            <person name="Crous P."/>
            <person name="Smith M.E."/>
        </authorList>
    </citation>
    <scope>NUCLEOTIDE SEQUENCE</scope>
    <source>
        <strain evidence="1">CBS 109366</strain>
    </source>
</reference>
<proteinExistence type="predicted"/>
<dbReference type="EMBL" id="JANBUJ010003814">
    <property type="protein sequence ID" value="KAJ2759354.1"/>
    <property type="molecule type" value="Genomic_DNA"/>
</dbReference>
<sequence length="307" mass="32554">LLAHSAAAQTRLTVVLACRNEAKARAAQQQLQARHPQSDVRVQQLDTSSVASVLRAAAELAAAHPRVDLLFCNAGAMAIAGLDVPGIARGLLTHPVAFFESSEALRQRRGLTTKDGLGLTFQTNVFGHYLLVDRLAPQLAAARGARVVWTGSAASHLDFSPADYQHVHGAKPYESSKFIVDQIAQPLDARLRKLGARCFVAEPGNVCSGFLAGLELPLFQLLVVAVFYLLRAVAGIPRFTVTAAAAAAAGVHLALADDAELDPRIKYHSCATRAGTPYVALRPLAARAATGDFLVAKLDALVARFTP</sequence>
<protein>
    <submittedName>
        <fullName evidence="1">Uncharacterized protein</fullName>
    </submittedName>
</protein>
<keyword evidence="2" id="KW-1185">Reference proteome</keyword>